<dbReference type="InterPro" id="IPR029063">
    <property type="entry name" value="SAM-dependent_MTases_sf"/>
</dbReference>
<dbReference type="InterPro" id="IPR036388">
    <property type="entry name" value="WH-like_DNA-bd_sf"/>
</dbReference>
<protein>
    <submittedName>
        <fullName evidence="7">Methyltransferase</fullName>
    </submittedName>
</protein>
<dbReference type="Proteomes" id="UP001596222">
    <property type="component" value="Unassembled WGS sequence"/>
</dbReference>
<dbReference type="InterPro" id="IPR016461">
    <property type="entry name" value="COMT-like"/>
</dbReference>
<feature type="domain" description="O-methyltransferase C-terminal" evidence="5">
    <location>
        <begin position="132"/>
        <end position="332"/>
    </location>
</feature>
<dbReference type="Gene3D" id="1.10.10.10">
    <property type="entry name" value="Winged helix-like DNA-binding domain superfamily/Winged helix DNA-binding domain"/>
    <property type="match status" value="1"/>
</dbReference>
<accession>A0ABV9ZNS8</accession>
<dbReference type="EMBL" id="JBHSKJ010000001">
    <property type="protein sequence ID" value="MFC5143093.1"/>
    <property type="molecule type" value="Genomic_DNA"/>
</dbReference>
<dbReference type="InterPro" id="IPR001077">
    <property type="entry name" value="COMT_C"/>
</dbReference>
<dbReference type="Pfam" id="PF08100">
    <property type="entry name" value="Dimerisation"/>
    <property type="match status" value="1"/>
</dbReference>
<reference evidence="8" key="1">
    <citation type="journal article" date="2019" name="Int. J. Syst. Evol. Microbiol.">
        <title>The Global Catalogue of Microorganisms (GCM) 10K type strain sequencing project: providing services to taxonomists for standard genome sequencing and annotation.</title>
        <authorList>
            <consortium name="The Broad Institute Genomics Platform"/>
            <consortium name="The Broad Institute Genome Sequencing Center for Infectious Disease"/>
            <person name="Wu L."/>
            <person name="Ma J."/>
        </authorList>
    </citation>
    <scope>NUCLEOTIDE SEQUENCE [LARGE SCALE GENOMIC DNA]</scope>
    <source>
        <strain evidence="8">CGMCC 4.1641</strain>
    </source>
</reference>
<dbReference type="Gene3D" id="3.40.50.150">
    <property type="entry name" value="Vaccinia Virus protein VP39"/>
    <property type="match status" value="1"/>
</dbReference>
<evidence type="ECO:0000313" key="7">
    <source>
        <dbReference type="EMBL" id="MFC5143093.1"/>
    </source>
</evidence>
<evidence type="ECO:0000256" key="3">
    <source>
        <dbReference type="ARBA" id="ARBA00022691"/>
    </source>
</evidence>
<dbReference type="Pfam" id="PF00891">
    <property type="entry name" value="Methyltransf_2"/>
    <property type="match status" value="1"/>
</dbReference>
<evidence type="ECO:0000256" key="4">
    <source>
        <dbReference type="SAM" id="MobiDB-lite"/>
    </source>
</evidence>
<evidence type="ECO:0000256" key="1">
    <source>
        <dbReference type="ARBA" id="ARBA00022603"/>
    </source>
</evidence>
<dbReference type="PROSITE" id="PS51683">
    <property type="entry name" value="SAM_OMT_II"/>
    <property type="match status" value="1"/>
</dbReference>
<dbReference type="RefSeq" id="WP_382035362.1">
    <property type="nucleotide sequence ID" value="NZ_JBHSKJ010000001.1"/>
</dbReference>
<dbReference type="GO" id="GO:0008168">
    <property type="term" value="F:methyltransferase activity"/>
    <property type="evidence" value="ECO:0007669"/>
    <property type="project" value="UniProtKB-KW"/>
</dbReference>
<dbReference type="PANTHER" id="PTHR43712:SF2">
    <property type="entry name" value="O-METHYLTRANSFERASE CICE"/>
    <property type="match status" value="1"/>
</dbReference>
<evidence type="ECO:0000313" key="8">
    <source>
        <dbReference type="Proteomes" id="UP001596222"/>
    </source>
</evidence>
<dbReference type="InterPro" id="IPR012967">
    <property type="entry name" value="COMT_dimerisation"/>
</dbReference>
<sequence length="367" mass="38835">MREGARGTAREGARETTAEEAGRRSAALVIEEALGFLYPAALRAAAAVGVADQLADGARTPEELAAATGTDAPSLRRVLRLLATRGLFEEDGRGRFRLTEAGDALRSDAPVPVGPAVLMLTDRTMWRPAGELTRCLEDGGSAFGHIFGMPFFEHFARDEETAAVFHEGMAAMSEAENRPIADNCPFPGAATVVDVGGGHGGLLLAALRGRPGLHGVLHDRAHVLAGHRLDTEETKGRWSLHEGDFFTSVPPGDVLLLKRILHDWDDEQCVGILRNCRRALAPGGRVLVVDAVLPPGNAPHQGKTLDVMMMASLVGRERTESDFARLFDAAGLRLSRVIPTPTVLSIVEGVAGTEPSEKSAGEPGGAG</sequence>
<gene>
    <name evidence="7" type="ORF">ACFPP6_00050</name>
</gene>
<comment type="caution">
    <text evidence="7">The sequence shown here is derived from an EMBL/GenBank/DDBJ whole genome shotgun (WGS) entry which is preliminary data.</text>
</comment>
<keyword evidence="3" id="KW-0949">S-adenosyl-L-methionine</keyword>
<feature type="region of interest" description="Disordered" evidence="4">
    <location>
        <begin position="1"/>
        <end position="22"/>
    </location>
</feature>
<evidence type="ECO:0000256" key="2">
    <source>
        <dbReference type="ARBA" id="ARBA00022679"/>
    </source>
</evidence>
<dbReference type="PIRSF" id="PIRSF005739">
    <property type="entry name" value="O-mtase"/>
    <property type="match status" value="1"/>
</dbReference>
<organism evidence="7 8">
    <name type="scientific">Streptomyces aureoversilis</name>
    <dbReference type="NCBI Taxonomy" id="67277"/>
    <lineage>
        <taxon>Bacteria</taxon>
        <taxon>Bacillati</taxon>
        <taxon>Actinomycetota</taxon>
        <taxon>Actinomycetes</taxon>
        <taxon>Kitasatosporales</taxon>
        <taxon>Streptomycetaceae</taxon>
        <taxon>Streptomyces</taxon>
    </lineage>
</organism>
<feature type="domain" description="O-methyltransferase dimerisation" evidence="6">
    <location>
        <begin position="33"/>
        <end position="105"/>
    </location>
</feature>
<keyword evidence="2" id="KW-0808">Transferase</keyword>
<dbReference type="SUPFAM" id="SSF46785">
    <property type="entry name" value="Winged helix' DNA-binding domain"/>
    <property type="match status" value="1"/>
</dbReference>
<keyword evidence="8" id="KW-1185">Reference proteome</keyword>
<dbReference type="SUPFAM" id="SSF53335">
    <property type="entry name" value="S-adenosyl-L-methionine-dependent methyltransferases"/>
    <property type="match status" value="1"/>
</dbReference>
<dbReference type="InterPro" id="IPR036390">
    <property type="entry name" value="WH_DNA-bd_sf"/>
</dbReference>
<name>A0ABV9ZNS8_9ACTN</name>
<proteinExistence type="predicted"/>
<evidence type="ECO:0000259" key="5">
    <source>
        <dbReference type="Pfam" id="PF00891"/>
    </source>
</evidence>
<evidence type="ECO:0000259" key="6">
    <source>
        <dbReference type="Pfam" id="PF08100"/>
    </source>
</evidence>
<keyword evidence="1 7" id="KW-0489">Methyltransferase</keyword>
<dbReference type="GO" id="GO:0032259">
    <property type="term" value="P:methylation"/>
    <property type="evidence" value="ECO:0007669"/>
    <property type="project" value="UniProtKB-KW"/>
</dbReference>
<dbReference type="PANTHER" id="PTHR43712">
    <property type="entry name" value="PUTATIVE (AFU_ORTHOLOGUE AFUA_4G14580)-RELATED"/>
    <property type="match status" value="1"/>
</dbReference>